<dbReference type="EMBL" id="LK033241">
    <property type="protein sequence ID" value="CDY53827.1"/>
    <property type="molecule type" value="Genomic_DNA"/>
</dbReference>
<reference evidence="1" key="3">
    <citation type="submission" date="2021-01" db="EMBL/GenBank/DDBJ databases">
        <authorList>
            <consortium name="Genoscope - CEA"/>
            <person name="William W."/>
        </authorList>
    </citation>
    <scope>NUCLEOTIDE SEQUENCE</scope>
</reference>
<dbReference type="AlphaFoldDB" id="A0A078IUZ5"/>
<evidence type="ECO:0000313" key="2">
    <source>
        <dbReference type="EMBL" id="CDY53827.1"/>
    </source>
</evidence>
<reference evidence="2 3" key="1">
    <citation type="journal article" date="2014" name="Science">
        <title>Plant genetics. Early allopolyploid evolution in the post-Neolithic Brassica napus oilseed genome.</title>
        <authorList>
            <person name="Chalhoub B."/>
            <person name="Denoeud F."/>
            <person name="Liu S."/>
            <person name="Parkin I.A."/>
            <person name="Tang H."/>
            <person name="Wang X."/>
            <person name="Chiquet J."/>
            <person name="Belcram H."/>
            <person name="Tong C."/>
            <person name="Samans B."/>
            <person name="Correa M."/>
            <person name="Da Silva C."/>
            <person name="Just J."/>
            <person name="Falentin C."/>
            <person name="Koh C.S."/>
            <person name="Le Clainche I."/>
            <person name="Bernard M."/>
            <person name="Bento P."/>
            <person name="Noel B."/>
            <person name="Labadie K."/>
            <person name="Alberti A."/>
            <person name="Charles M."/>
            <person name="Arnaud D."/>
            <person name="Guo H."/>
            <person name="Daviaud C."/>
            <person name="Alamery S."/>
            <person name="Jabbari K."/>
            <person name="Zhao M."/>
            <person name="Edger P.P."/>
            <person name="Chelaifa H."/>
            <person name="Tack D."/>
            <person name="Lassalle G."/>
            <person name="Mestiri I."/>
            <person name="Schnel N."/>
            <person name="Le Paslier M.C."/>
            <person name="Fan G."/>
            <person name="Renault V."/>
            <person name="Bayer P.E."/>
            <person name="Golicz A.A."/>
            <person name="Manoli S."/>
            <person name="Lee T.H."/>
            <person name="Thi V.H."/>
            <person name="Chalabi S."/>
            <person name="Hu Q."/>
            <person name="Fan C."/>
            <person name="Tollenaere R."/>
            <person name="Lu Y."/>
            <person name="Battail C."/>
            <person name="Shen J."/>
            <person name="Sidebottom C.H."/>
            <person name="Wang X."/>
            <person name="Canaguier A."/>
            <person name="Chauveau A."/>
            <person name="Berard A."/>
            <person name="Deniot G."/>
            <person name="Guan M."/>
            <person name="Liu Z."/>
            <person name="Sun F."/>
            <person name="Lim Y.P."/>
            <person name="Lyons E."/>
            <person name="Town C.D."/>
            <person name="Bancroft I."/>
            <person name="Wang X."/>
            <person name="Meng J."/>
            <person name="Ma J."/>
            <person name="Pires J.C."/>
            <person name="King G.J."/>
            <person name="Brunel D."/>
            <person name="Delourme R."/>
            <person name="Renard M."/>
            <person name="Aury J.M."/>
            <person name="Adams K.L."/>
            <person name="Batley J."/>
            <person name="Snowdon R.J."/>
            <person name="Tost J."/>
            <person name="Edwards D."/>
            <person name="Zhou Y."/>
            <person name="Hua W."/>
            <person name="Sharpe A.G."/>
            <person name="Paterson A.H."/>
            <person name="Guan C."/>
            <person name="Wincker P."/>
        </authorList>
    </citation>
    <scope>NUCLEOTIDE SEQUENCE [LARGE SCALE GENOMIC DNA]</scope>
    <source>
        <strain evidence="3">cv. Darmor-bzh</strain>
    </source>
</reference>
<dbReference type="Gramene" id="CDY53827">
    <property type="protein sequence ID" value="CDY53827"/>
    <property type="gene ID" value="GSBRNA2T00011510001"/>
</dbReference>
<dbReference type="EMBL" id="HG994363">
    <property type="protein sequence ID" value="CAF2051538.1"/>
    <property type="molecule type" value="Genomic_DNA"/>
</dbReference>
<protein>
    <submittedName>
        <fullName evidence="1">(rape) hypothetical protein</fullName>
    </submittedName>
    <submittedName>
        <fullName evidence="2">BnaA09g57190D protein</fullName>
    </submittedName>
</protein>
<organism evidence="2 3">
    <name type="scientific">Brassica napus</name>
    <name type="common">Rape</name>
    <dbReference type="NCBI Taxonomy" id="3708"/>
    <lineage>
        <taxon>Eukaryota</taxon>
        <taxon>Viridiplantae</taxon>
        <taxon>Streptophyta</taxon>
        <taxon>Embryophyta</taxon>
        <taxon>Tracheophyta</taxon>
        <taxon>Spermatophyta</taxon>
        <taxon>Magnoliopsida</taxon>
        <taxon>eudicotyledons</taxon>
        <taxon>Gunneridae</taxon>
        <taxon>Pentapetalae</taxon>
        <taxon>rosids</taxon>
        <taxon>malvids</taxon>
        <taxon>Brassicales</taxon>
        <taxon>Brassicaceae</taxon>
        <taxon>Brassiceae</taxon>
        <taxon>Brassica</taxon>
    </lineage>
</organism>
<dbReference type="Proteomes" id="UP000028999">
    <property type="component" value="Unassembled WGS sequence"/>
</dbReference>
<evidence type="ECO:0000313" key="3">
    <source>
        <dbReference type="Proteomes" id="UP000028999"/>
    </source>
</evidence>
<dbReference type="PaxDb" id="3708-A0A078IUZ5"/>
<name>A0A078IUZ5_BRANA</name>
<reference evidence="2" key="2">
    <citation type="submission" date="2014-06" db="EMBL/GenBank/DDBJ databases">
        <authorList>
            <person name="Genoscope - CEA"/>
        </authorList>
    </citation>
    <scope>NUCLEOTIDE SEQUENCE</scope>
</reference>
<sequence length="48" mass="5292">MCDECGSLLGLRSVRNVRSSYPCGKVSGRLCYFAADDRLAPIEWILAV</sequence>
<keyword evidence="3" id="KW-1185">Reference proteome</keyword>
<dbReference type="Proteomes" id="UP001295469">
    <property type="component" value="Chromosome A09"/>
</dbReference>
<accession>A0A078IUZ5</accession>
<gene>
    <name evidence="2" type="primary">BnaA09g57190D</name>
    <name evidence="1" type="ORF">DARMORV10_A09P65250.1</name>
    <name evidence="2" type="ORF">GSBRNA2T00011510001</name>
</gene>
<proteinExistence type="predicted"/>
<evidence type="ECO:0000313" key="1">
    <source>
        <dbReference type="EMBL" id="CAF2051538.1"/>
    </source>
</evidence>